<organism evidence="1 2">
    <name type="scientific">Beggiatoa alba B18LD</name>
    <dbReference type="NCBI Taxonomy" id="395493"/>
    <lineage>
        <taxon>Bacteria</taxon>
        <taxon>Pseudomonadati</taxon>
        <taxon>Pseudomonadota</taxon>
        <taxon>Gammaproteobacteria</taxon>
        <taxon>Thiotrichales</taxon>
        <taxon>Thiotrichaceae</taxon>
        <taxon>Beggiatoa</taxon>
    </lineage>
</organism>
<proteinExistence type="predicted"/>
<dbReference type="Proteomes" id="UP000005744">
    <property type="component" value="Unassembled WGS sequence"/>
</dbReference>
<evidence type="ECO:0000313" key="1">
    <source>
        <dbReference type="EMBL" id="EIJ44372.1"/>
    </source>
</evidence>
<evidence type="ECO:0000313" key="2">
    <source>
        <dbReference type="Proteomes" id="UP000005744"/>
    </source>
</evidence>
<protein>
    <recommendedName>
        <fullName evidence="3">DUF29 domain-containing protein</fullName>
    </recommendedName>
</protein>
<gene>
    <name evidence="1" type="ORF">BegalDRAFT_0005</name>
</gene>
<dbReference type="EMBL" id="JH600069">
    <property type="protein sequence ID" value="EIJ44372.1"/>
    <property type="molecule type" value="Genomic_DNA"/>
</dbReference>
<dbReference type="PANTHER" id="PTHR34235">
    <property type="entry name" value="SLR1203 PROTEIN-RELATED"/>
    <property type="match status" value="1"/>
</dbReference>
<dbReference type="AlphaFoldDB" id="I3CL79"/>
<dbReference type="Gene3D" id="1.20.1220.20">
    <property type="entry name" value="Uncharcterised protein PF01724"/>
    <property type="match status" value="1"/>
</dbReference>
<dbReference type="HOGENOM" id="CLU_116670_0_2_6"/>
<name>I3CL79_9GAMM</name>
<dbReference type="RefSeq" id="WP_002682433.1">
    <property type="nucleotide sequence ID" value="NZ_JH600069.1"/>
</dbReference>
<dbReference type="STRING" id="395493.BegalDRAFT_0005"/>
<dbReference type="Pfam" id="PF01724">
    <property type="entry name" value="DUF29"/>
    <property type="match status" value="1"/>
</dbReference>
<dbReference type="eggNOG" id="COG0639">
    <property type="taxonomic scope" value="Bacteria"/>
</dbReference>
<accession>I3CL79</accession>
<sequence length="153" mass="18128">MKTSDLYEKDVNEWVTSQIQLLKSGKLELIDIEHLIEELQDMGKSNRRELSNHLKILIAHLLKWQYQLKLLIDKYNGYEGKSWKLTIIEQRFQLMDLLEDIPSLKRELQETIKKSYPKAVLLAVKETNLPQAIFPVECPYTIEQLLDDDFYPH</sequence>
<reference evidence="1 2" key="1">
    <citation type="submission" date="2011-11" db="EMBL/GenBank/DDBJ databases">
        <title>Improved High-Quality Draft sequence of Beggiatoa alba B18lD.</title>
        <authorList>
            <consortium name="US DOE Joint Genome Institute"/>
            <person name="Lucas S."/>
            <person name="Han J."/>
            <person name="Lapidus A."/>
            <person name="Cheng J.-F."/>
            <person name="Goodwin L."/>
            <person name="Pitluck S."/>
            <person name="Peters L."/>
            <person name="Mikhailova N."/>
            <person name="Held B."/>
            <person name="Detter J.C."/>
            <person name="Han C."/>
            <person name="Tapia R."/>
            <person name="Land M."/>
            <person name="Hauser L."/>
            <person name="Kyrpides N."/>
            <person name="Ivanova N."/>
            <person name="Pagani I."/>
            <person name="Samuel K."/>
            <person name="Teske A."/>
            <person name="Mueller J."/>
            <person name="Woyke T."/>
        </authorList>
    </citation>
    <scope>NUCLEOTIDE SEQUENCE [LARGE SCALE GENOMIC DNA]</scope>
    <source>
        <strain evidence="1 2">B18LD</strain>
    </source>
</reference>
<dbReference type="InterPro" id="IPR002636">
    <property type="entry name" value="DUF29"/>
</dbReference>
<dbReference type="OrthoDB" id="5766125at2"/>
<keyword evidence="2" id="KW-1185">Reference proteome</keyword>
<evidence type="ECO:0008006" key="3">
    <source>
        <dbReference type="Google" id="ProtNLM"/>
    </source>
</evidence>